<geneLocation type="mitochondrion" evidence="1"/>
<protein>
    <submittedName>
        <fullName evidence="1">Uncharacterized protein</fullName>
    </submittedName>
</protein>
<dbReference type="AlphaFoldDB" id="A0A101M2X4"/>
<keyword evidence="1" id="KW-0496">Mitochondrion</keyword>
<sequence>MKGCLIIAKSRIISQGNENQLVQIFFSGPSKLGFLRKGYHLQAELCEGVSLPTFHRHRILFSSLKPSSKPALLASPVRPTFQNLGLRGRNMRRNIGILKARSH</sequence>
<dbReference type="EMBL" id="LKAM01000002">
    <property type="protein sequence ID" value="KUM50066.1"/>
    <property type="molecule type" value="Genomic_DNA"/>
</dbReference>
<name>A0A101M2X4_PICGL</name>
<organism evidence="1">
    <name type="scientific">Picea glauca</name>
    <name type="common">White spruce</name>
    <name type="synonym">Pinus glauca</name>
    <dbReference type="NCBI Taxonomy" id="3330"/>
    <lineage>
        <taxon>Eukaryota</taxon>
        <taxon>Viridiplantae</taxon>
        <taxon>Streptophyta</taxon>
        <taxon>Embryophyta</taxon>
        <taxon>Tracheophyta</taxon>
        <taxon>Spermatophyta</taxon>
        <taxon>Pinopsida</taxon>
        <taxon>Pinidae</taxon>
        <taxon>Conifers I</taxon>
        <taxon>Pinales</taxon>
        <taxon>Pinaceae</taxon>
        <taxon>Picea</taxon>
    </lineage>
</organism>
<accession>A0A101M2X4</accession>
<gene>
    <name evidence="1" type="ORF">ABT39_MTgene3294</name>
</gene>
<evidence type="ECO:0000313" key="1">
    <source>
        <dbReference type="EMBL" id="KUM50066.1"/>
    </source>
</evidence>
<reference evidence="1" key="1">
    <citation type="journal article" date="2015" name="Genome Biol. Evol.">
        <title>Organellar Genomes of White Spruce (Picea glauca): Assembly and Annotation.</title>
        <authorList>
            <person name="Jackman S.D."/>
            <person name="Warren R.L."/>
            <person name="Gibb E.A."/>
            <person name="Vandervalk B.P."/>
            <person name="Mohamadi H."/>
            <person name="Chu J."/>
            <person name="Raymond A."/>
            <person name="Pleasance S."/>
            <person name="Coope R."/>
            <person name="Wildung M.R."/>
            <person name="Ritland C.E."/>
            <person name="Bousquet J."/>
            <person name="Jones S.J."/>
            <person name="Bohlmann J."/>
            <person name="Birol I."/>
        </authorList>
    </citation>
    <scope>NUCLEOTIDE SEQUENCE [LARGE SCALE GENOMIC DNA]</scope>
    <source>
        <tissue evidence="1">Flushing bud</tissue>
    </source>
</reference>
<comment type="caution">
    <text evidence="1">The sequence shown here is derived from an EMBL/GenBank/DDBJ whole genome shotgun (WGS) entry which is preliminary data.</text>
</comment>
<proteinExistence type="predicted"/>